<organism evidence="2 3">
    <name type="scientific">Gigaspora margarita</name>
    <dbReference type="NCBI Taxonomy" id="4874"/>
    <lineage>
        <taxon>Eukaryota</taxon>
        <taxon>Fungi</taxon>
        <taxon>Fungi incertae sedis</taxon>
        <taxon>Mucoromycota</taxon>
        <taxon>Glomeromycotina</taxon>
        <taxon>Glomeromycetes</taxon>
        <taxon>Diversisporales</taxon>
        <taxon>Gigasporaceae</taxon>
        <taxon>Gigaspora</taxon>
    </lineage>
</organism>
<proteinExistence type="predicted"/>
<sequence length="132" mass="15564">MSITKARNTSVETDQKNPSLEGNNSTDSTNKNQIQDDLSPDDFSDSEESLAMTIELHLRFLKRTYEEIHYFPDPKYLFDLKTKGLTTPEKFVAWWNENHPDFLIMVDSIKDWSYREDEDPSRYNLNWGEYGD</sequence>
<keyword evidence="3" id="KW-1185">Reference proteome</keyword>
<evidence type="ECO:0000313" key="3">
    <source>
        <dbReference type="Proteomes" id="UP000789901"/>
    </source>
</evidence>
<comment type="caution">
    <text evidence="2">The sequence shown here is derived from an EMBL/GenBank/DDBJ whole genome shotgun (WGS) entry which is preliminary data.</text>
</comment>
<reference evidence="2 3" key="1">
    <citation type="submission" date="2021-06" db="EMBL/GenBank/DDBJ databases">
        <authorList>
            <person name="Kallberg Y."/>
            <person name="Tangrot J."/>
            <person name="Rosling A."/>
        </authorList>
    </citation>
    <scope>NUCLEOTIDE SEQUENCE [LARGE SCALE GENOMIC DNA]</scope>
    <source>
        <strain evidence="2 3">120-4 pot B 10/14</strain>
    </source>
</reference>
<feature type="compositionally biased region" description="Polar residues" evidence="1">
    <location>
        <begin position="1"/>
        <end position="36"/>
    </location>
</feature>
<evidence type="ECO:0000313" key="2">
    <source>
        <dbReference type="EMBL" id="CAG8799598.1"/>
    </source>
</evidence>
<dbReference type="EMBL" id="CAJVQB010022436">
    <property type="protein sequence ID" value="CAG8799598.1"/>
    <property type="molecule type" value="Genomic_DNA"/>
</dbReference>
<name>A0ABN7VU11_GIGMA</name>
<gene>
    <name evidence="2" type="ORF">GMARGA_LOCUS22823</name>
</gene>
<dbReference type="Proteomes" id="UP000789901">
    <property type="component" value="Unassembled WGS sequence"/>
</dbReference>
<accession>A0ABN7VU11</accession>
<evidence type="ECO:0000256" key="1">
    <source>
        <dbReference type="SAM" id="MobiDB-lite"/>
    </source>
</evidence>
<protein>
    <submittedName>
        <fullName evidence="2">25162_t:CDS:1</fullName>
    </submittedName>
</protein>
<feature type="region of interest" description="Disordered" evidence="1">
    <location>
        <begin position="1"/>
        <end position="46"/>
    </location>
</feature>